<sequence length="421" mass="48008">MATSNDRGVQRELSALSCESNSTNNSSSVFNTPSLSKSSSVCEIGDTFKSSKNFTSYNNLINTNIIANESFKDEIIVLNNSLKNNIINNSFETNNKSDIFNYNLPQPTFAQFGRNLSVDQVEYFLEFQEYPKTSPTGVASPDKAKQAFGIANLQYSYGNPGNTRLIQKCPFLGVPVHKTYRSCHSVKVCEFSSPELNIEHTSVDFEDQLYKKIFEISNITLDIQKFIGYNKYKLGEKGHRFIPINQRVNLNYLEQLFHNYTYCSDGINEEDRTKVIDKCYTVLLNSSMTAHCPFLHKTNNQIIKAKIINKGNCPVKFYHIIPNNLAECPFIVMISIGIHNHPPPPAIKTPRNIIENLQTIIYNEYDLDLTARKLLTRPMIKMYLQGKPLSSIHSSLNNQSRLNYLIEKNKRSKYPFGQDII</sequence>
<evidence type="ECO:0000313" key="2">
    <source>
        <dbReference type="Proteomes" id="UP000789366"/>
    </source>
</evidence>
<organism evidence="1 2">
    <name type="scientific">Cetraspora pellucida</name>
    <dbReference type="NCBI Taxonomy" id="1433469"/>
    <lineage>
        <taxon>Eukaryota</taxon>
        <taxon>Fungi</taxon>
        <taxon>Fungi incertae sedis</taxon>
        <taxon>Mucoromycota</taxon>
        <taxon>Glomeromycotina</taxon>
        <taxon>Glomeromycetes</taxon>
        <taxon>Diversisporales</taxon>
        <taxon>Gigasporaceae</taxon>
        <taxon>Cetraspora</taxon>
    </lineage>
</organism>
<keyword evidence="2" id="KW-1185">Reference proteome</keyword>
<comment type="caution">
    <text evidence="1">The sequence shown here is derived from an EMBL/GenBank/DDBJ whole genome shotgun (WGS) entry which is preliminary data.</text>
</comment>
<name>A0ACA9NG58_9GLOM</name>
<dbReference type="EMBL" id="CAJVPW010013575">
    <property type="protein sequence ID" value="CAG8646134.1"/>
    <property type="molecule type" value="Genomic_DNA"/>
</dbReference>
<reference evidence="1" key="1">
    <citation type="submission" date="2021-06" db="EMBL/GenBank/DDBJ databases">
        <authorList>
            <person name="Kallberg Y."/>
            <person name="Tangrot J."/>
            <person name="Rosling A."/>
        </authorList>
    </citation>
    <scope>NUCLEOTIDE SEQUENCE</scope>
    <source>
        <strain evidence="1">28 12/20/2015</strain>
    </source>
</reference>
<evidence type="ECO:0000313" key="1">
    <source>
        <dbReference type="EMBL" id="CAG8646134.1"/>
    </source>
</evidence>
<proteinExistence type="predicted"/>
<feature type="non-terminal residue" evidence="1">
    <location>
        <position position="421"/>
    </location>
</feature>
<gene>
    <name evidence="1" type="ORF">SPELUC_LOCUS8747</name>
</gene>
<protein>
    <submittedName>
        <fullName evidence="1">6308_t:CDS:1</fullName>
    </submittedName>
</protein>
<dbReference type="Proteomes" id="UP000789366">
    <property type="component" value="Unassembled WGS sequence"/>
</dbReference>
<accession>A0ACA9NG58</accession>